<accession>A0A1G8RD02</accession>
<dbReference type="STRING" id="86666.SAMN04490247_0964"/>
<dbReference type="EMBL" id="FNEV01000002">
    <property type="protein sequence ID" value="SDJ14924.1"/>
    <property type="molecule type" value="Genomic_DNA"/>
</dbReference>
<gene>
    <name evidence="1" type="ORF">SAMN04490247_0964</name>
</gene>
<name>A0A1G8RD02_9BACI</name>
<evidence type="ECO:0000313" key="2">
    <source>
        <dbReference type="Proteomes" id="UP000199225"/>
    </source>
</evidence>
<keyword evidence="2" id="KW-1185">Reference proteome</keyword>
<proteinExistence type="predicted"/>
<sequence length="128" mass="14677">MIRWTLAIVLIITIGFYIWQSMGSTSLEGESEHWRASYEGYKEGKFNYREYRIIYTGKEEIKGTDITYSIESDHIQTGQEGNLQKTDKLEGKGAEVTTVCGSCRIAMKSGMITIEVQWADHKERLVLE</sequence>
<dbReference type="AlphaFoldDB" id="A0A1G8RD02"/>
<dbReference type="OrthoDB" id="2971284at2"/>
<reference evidence="2" key="1">
    <citation type="submission" date="2016-10" db="EMBL/GenBank/DDBJ databases">
        <authorList>
            <person name="Varghese N."/>
            <person name="Submissions S."/>
        </authorList>
    </citation>
    <scope>NUCLEOTIDE SEQUENCE [LARGE SCALE GENOMIC DNA]</scope>
    <source>
        <strain evidence="2">DSM 4771</strain>
    </source>
</reference>
<dbReference type="RefSeq" id="WP_093192590.1">
    <property type="nucleotide sequence ID" value="NZ_FNEV01000002.1"/>
</dbReference>
<dbReference type="Proteomes" id="UP000199225">
    <property type="component" value="Unassembled WGS sequence"/>
</dbReference>
<evidence type="ECO:0000313" key="1">
    <source>
        <dbReference type="EMBL" id="SDJ14924.1"/>
    </source>
</evidence>
<organism evidence="1 2">
    <name type="scientific">Salimicrobium halophilum</name>
    <dbReference type="NCBI Taxonomy" id="86666"/>
    <lineage>
        <taxon>Bacteria</taxon>
        <taxon>Bacillati</taxon>
        <taxon>Bacillota</taxon>
        <taxon>Bacilli</taxon>
        <taxon>Bacillales</taxon>
        <taxon>Bacillaceae</taxon>
        <taxon>Salimicrobium</taxon>
    </lineage>
</organism>
<protein>
    <submittedName>
        <fullName evidence="1">Uncharacterized protein</fullName>
    </submittedName>
</protein>